<accession>A0AAU9XYS1</accession>
<feature type="domain" description="Alpha-ketoglutarate-dependent dioxygenase AlkB-like" evidence="32">
    <location>
        <begin position="83"/>
        <end position="309"/>
    </location>
</feature>
<dbReference type="GO" id="GO:0042245">
    <property type="term" value="P:RNA repair"/>
    <property type="evidence" value="ECO:0007669"/>
    <property type="project" value="UniProtKB-KW"/>
</dbReference>
<keyword evidence="4" id="KW-0227">DNA damage</keyword>
<evidence type="ECO:0000256" key="27">
    <source>
        <dbReference type="ARBA" id="ARBA00079723"/>
    </source>
</evidence>
<keyword evidence="11" id="KW-0804">Transcription</keyword>
<protein>
    <recommendedName>
        <fullName evidence="23">Nucleic acid dioxygenase ALKBH1</fullName>
        <ecNumber evidence="22">1.14.11.51</ecNumber>
        <ecNumber evidence="2">4.2.99.18</ecNumber>
    </recommendedName>
    <alternativeName>
        <fullName evidence="26">Alkylated DNA repair protein alkB homolog 1</fullName>
    </alternativeName>
    <alternativeName>
        <fullName evidence="28">Alpha-ketoglutarate-dependent dioxygenase ABH1</fullName>
    </alternativeName>
    <alternativeName>
        <fullName evidence="24">DNA 6mA demethylase</fullName>
    </alternativeName>
    <alternativeName>
        <fullName evidence="25">DNA N6-methyl adenine demethylase ALKBH1</fullName>
    </alternativeName>
    <alternativeName>
        <fullName evidence="30">DNA lyase ABH1</fullName>
    </alternativeName>
    <alternativeName>
        <fullName evidence="27">DNA oxidative demethylase ALKBH1</fullName>
    </alternativeName>
    <alternativeName>
        <fullName evidence="29">mRNA N(3)-methylcytidine demethylase</fullName>
    </alternativeName>
</protein>
<keyword evidence="15" id="KW-0511">Multifunctional enzyme</keyword>
<evidence type="ECO:0000256" key="11">
    <source>
        <dbReference type="ARBA" id="ARBA00023163"/>
    </source>
</evidence>
<evidence type="ECO:0000256" key="5">
    <source>
        <dbReference type="ARBA" id="ARBA00022800"/>
    </source>
</evidence>
<evidence type="ECO:0000256" key="29">
    <source>
        <dbReference type="ARBA" id="ARBA00080514"/>
    </source>
</evidence>
<evidence type="ECO:0000256" key="2">
    <source>
        <dbReference type="ARBA" id="ARBA00012720"/>
    </source>
</evidence>
<keyword evidence="7" id="KW-0223">Dioxygenase</keyword>
<evidence type="ECO:0000256" key="21">
    <source>
        <dbReference type="ARBA" id="ARBA00063554"/>
    </source>
</evidence>
<evidence type="ECO:0000256" key="20">
    <source>
        <dbReference type="ARBA" id="ARBA00052866"/>
    </source>
</evidence>
<dbReference type="PANTHER" id="PTHR16557">
    <property type="entry name" value="ALKYLATED DNA REPAIR PROTEIN ALKB-RELATED"/>
    <property type="match status" value="1"/>
</dbReference>
<evidence type="ECO:0000256" key="3">
    <source>
        <dbReference type="ARBA" id="ARBA00022723"/>
    </source>
</evidence>
<evidence type="ECO:0000313" key="34">
    <source>
        <dbReference type="Proteomes" id="UP001159428"/>
    </source>
</evidence>
<keyword evidence="6" id="KW-0810">Translation regulation</keyword>
<organism evidence="33 34">
    <name type="scientific">Pocillopora meandrina</name>
    <dbReference type="NCBI Taxonomy" id="46732"/>
    <lineage>
        <taxon>Eukaryota</taxon>
        <taxon>Metazoa</taxon>
        <taxon>Cnidaria</taxon>
        <taxon>Anthozoa</taxon>
        <taxon>Hexacorallia</taxon>
        <taxon>Scleractinia</taxon>
        <taxon>Astrocoeniina</taxon>
        <taxon>Pocilloporidae</taxon>
        <taxon>Pocillopora</taxon>
    </lineage>
</organism>
<dbReference type="GO" id="GO:0140078">
    <property type="term" value="F:class I DNA-(apurinic or apyrimidinic site) endonuclease activity"/>
    <property type="evidence" value="ECO:0007669"/>
    <property type="project" value="UniProtKB-EC"/>
</dbReference>
<keyword evidence="3 31" id="KW-0479">Metal-binding</keyword>
<dbReference type="EC" id="4.2.99.18" evidence="2"/>
<evidence type="ECO:0000256" key="6">
    <source>
        <dbReference type="ARBA" id="ARBA00022845"/>
    </source>
</evidence>
<name>A0AAU9XYS1_9CNID</name>
<evidence type="ECO:0000256" key="9">
    <source>
        <dbReference type="ARBA" id="ARBA00023004"/>
    </source>
</evidence>
<evidence type="ECO:0000256" key="13">
    <source>
        <dbReference type="ARBA" id="ARBA00023239"/>
    </source>
</evidence>
<evidence type="ECO:0000256" key="22">
    <source>
        <dbReference type="ARBA" id="ARBA00066586"/>
    </source>
</evidence>
<dbReference type="Gene3D" id="2.60.120.590">
    <property type="entry name" value="Alpha-ketoglutarate-dependent dioxygenase AlkB-like"/>
    <property type="match status" value="1"/>
</dbReference>
<evidence type="ECO:0000256" key="30">
    <source>
        <dbReference type="ARBA" id="ARBA00081604"/>
    </source>
</evidence>
<evidence type="ECO:0000256" key="26">
    <source>
        <dbReference type="ARBA" id="ARBA00077991"/>
    </source>
</evidence>
<evidence type="ECO:0000256" key="23">
    <source>
        <dbReference type="ARBA" id="ARBA00071276"/>
    </source>
</evidence>
<feature type="binding site" evidence="31">
    <location>
        <position position="255"/>
    </location>
    <ligand>
        <name>Fe cation</name>
        <dbReference type="ChEBI" id="CHEBI:24875"/>
        <note>catalytic</note>
    </ligand>
</feature>
<reference evidence="33 34" key="1">
    <citation type="submission" date="2022-05" db="EMBL/GenBank/DDBJ databases">
        <authorList>
            <consortium name="Genoscope - CEA"/>
            <person name="William W."/>
        </authorList>
    </citation>
    <scope>NUCLEOTIDE SEQUENCE [LARGE SCALE GENOMIC DNA]</scope>
</reference>
<dbReference type="EC" id="1.14.11.51" evidence="22"/>
<dbReference type="GO" id="GO:0008198">
    <property type="term" value="F:ferrous iron binding"/>
    <property type="evidence" value="ECO:0007669"/>
    <property type="project" value="TreeGrafter"/>
</dbReference>
<evidence type="ECO:0000256" key="25">
    <source>
        <dbReference type="ARBA" id="ARBA00076973"/>
    </source>
</evidence>
<evidence type="ECO:0000256" key="19">
    <source>
        <dbReference type="ARBA" id="ARBA00052237"/>
    </source>
</evidence>
<keyword evidence="10" id="KW-0805">Transcription regulation</keyword>
<evidence type="ECO:0000256" key="12">
    <source>
        <dbReference type="ARBA" id="ARBA00023204"/>
    </source>
</evidence>
<evidence type="ECO:0000256" key="8">
    <source>
        <dbReference type="ARBA" id="ARBA00023002"/>
    </source>
</evidence>
<comment type="catalytic activity">
    <reaction evidence="16">
        <text>a methylated nucleobase within DNA + 2-oxoglutarate + O2 = a nucleobase within DNA + formaldehyde + succinate + CO2</text>
        <dbReference type="Rhea" id="RHEA:30299"/>
        <dbReference type="Rhea" id="RHEA-COMP:12192"/>
        <dbReference type="Rhea" id="RHEA-COMP:12193"/>
        <dbReference type="ChEBI" id="CHEBI:15379"/>
        <dbReference type="ChEBI" id="CHEBI:16526"/>
        <dbReference type="ChEBI" id="CHEBI:16810"/>
        <dbReference type="ChEBI" id="CHEBI:16842"/>
        <dbReference type="ChEBI" id="CHEBI:30031"/>
        <dbReference type="ChEBI" id="CHEBI:32875"/>
        <dbReference type="ChEBI" id="CHEBI:64428"/>
        <dbReference type="EC" id="1.14.11.33"/>
    </reaction>
</comment>
<evidence type="ECO:0000256" key="18">
    <source>
        <dbReference type="ARBA" id="ARBA00052138"/>
    </source>
</evidence>
<evidence type="ECO:0000256" key="24">
    <source>
        <dbReference type="ARBA" id="ARBA00076476"/>
    </source>
</evidence>
<keyword evidence="12" id="KW-0234">DNA repair</keyword>
<feature type="binding site" evidence="31">
    <location>
        <position position="201"/>
    </location>
    <ligand>
        <name>Fe cation</name>
        <dbReference type="ChEBI" id="CHEBI:24875"/>
        <note>catalytic</note>
    </ligand>
</feature>
<dbReference type="Proteomes" id="UP001159428">
    <property type="component" value="Unassembled WGS sequence"/>
</dbReference>
<gene>
    <name evidence="33" type="ORF">PMEA_00035628</name>
</gene>
<dbReference type="GO" id="GO:1990983">
    <property type="term" value="P:regulation of translational initiation by tRNA modification"/>
    <property type="evidence" value="ECO:0007669"/>
    <property type="project" value="UniProtKB-ARBA"/>
</dbReference>
<evidence type="ECO:0000313" key="33">
    <source>
        <dbReference type="EMBL" id="CAH3163597.1"/>
    </source>
</evidence>
<keyword evidence="13" id="KW-0456">Lyase</keyword>
<evidence type="ECO:0000259" key="32">
    <source>
        <dbReference type="Pfam" id="PF13532"/>
    </source>
</evidence>
<dbReference type="Pfam" id="PF13532">
    <property type="entry name" value="2OG-FeII_Oxy_2"/>
    <property type="match status" value="1"/>
</dbReference>
<dbReference type="GO" id="GO:0141137">
    <property type="term" value="P:positive regulation of gene expression, epigenetic"/>
    <property type="evidence" value="ECO:0007669"/>
    <property type="project" value="UniProtKB-ARBA"/>
</dbReference>
<comment type="catalytic activity">
    <reaction evidence="19">
        <text>an N(3)-methylcytidine in mRNA + 2-oxoglutarate + O2 = a cytidine in mRNA + formaldehyde + succinate + CO2</text>
        <dbReference type="Rhea" id="RHEA:60920"/>
        <dbReference type="Rhea" id="RHEA-COMP:15145"/>
        <dbReference type="Rhea" id="RHEA-COMP:15713"/>
        <dbReference type="ChEBI" id="CHEBI:15379"/>
        <dbReference type="ChEBI" id="CHEBI:16526"/>
        <dbReference type="ChEBI" id="CHEBI:16810"/>
        <dbReference type="ChEBI" id="CHEBI:16842"/>
        <dbReference type="ChEBI" id="CHEBI:30031"/>
        <dbReference type="ChEBI" id="CHEBI:74894"/>
        <dbReference type="ChEBI" id="CHEBI:82748"/>
    </reaction>
    <physiologicalReaction direction="left-to-right" evidence="19">
        <dbReference type="Rhea" id="RHEA:60921"/>
    </physiologicalReaction>
</comment>
<sequence>MDPFKKEFKRYKQRQPPPDLSEVIDFTQPVGEPFKKWVTTTETHISDVARTSDFGLLPSNEWRVYGIRDHPGFIFILNPFLPGAQWQWIEKCIKDYPCKPNLCNLDAHMERTCTNTIWDESRSFESCMKKSLLYKLRWVTLGYHYNWDDKTYNKKRHTPFPPDLGQLMEFIATTLQFPSFKPEAGIINYYHLDSTLSGHTDHSEFDLTAPLFSLSFGQTAIFLLGGKTREQVPLAMYLRSGDIMIMARNSRLAYHAVPRILSSPTHAGAQSLPLCLMKDKDKPSENCSEKDDVILEHYLTSSRINFNVRQVLAPGKEFPDEGLEEE</sequence>
<keyword evidence="9 31" id="KW-0408">Iron</keyword>
<comment type="catalytic activity">
    <reaction evidence="18">
        <text>N(1)-methyladenosine(58) in tRNA + 2-oxoglutarate + O2 = adenosine(58) in tRNA + formaldehyde + succinate + CO2</text>
        <dbReference type="Rhea" id="RHEA:79019"/>
        <dbReference type="Rhea" id="RHEA-COMP:10365"/>
        <dbReference type="Rhea" id="RHEA-COMP:10366"/>
        <dbReference type="ChEBI" id="CHEBI:15379"/>
        <dbReference type="ChEBI" id="CHEBI:16526"/>
        <dbReference type="ChEBI" id="CHEBI:16810"/>
        <dbReference type="ChEBI" id="CHEBI:16842"/>
        <dbReference type="ChEBI" id="CHEBI:30031"/>
        <dbReference type="ChEBI" id="CHEBI:74411"/>
        <dbReference type="ChEBI" id="CHEBI:74491"/>
    </reaction>
</comment>
<dbReference type="SUPFAM" id="SSF51197">
    <property type="entry name" value="Clavaminate synthase-like"/>
    <property type="match status" value="1"/>
</dbReference>
<dbReference type="AlphaFoldDB" id="A0AAU9XYS1"/>
<dbReference type="InterPro" id="IPR037151">
    <property type="entry name" value="AlkB-like_sf"/>
</dbReference>
<evidence type="ECO:0000256" key="31">
    <source>
        <dbReference type="PIRSR" id="PIRSR604574-2"/>
    </source>
</evidence>
<evidence type="ECO:0000256" key="10">
    <source>
        <dbReference type="ARBA" id="ARBA00023015"/>
    </source>
</evidence>
<keyword evidence="14" id="KW-0539">Nucleus</keyword>
<dbReference type="InterPro" id="IPR027450">
    <property type="entry name" value="AlkB-like"/>
</dbReference>
<dbReference type="GO" id="GO:0141131">
    <property type="term" value="F:DNA N6-methyladenine demethylase activity"/>
    <property type="evidence" value="ECO:0007669"/>
    <property type="project" value="UniProtKB-EC"/>
</dbReference>
<comment type="cofactor">
    <cofactor evidence="31">
        <name>Fe(2+)</name>
        <dbReference type="ChEBI" id="CHEBI:29033"/>
    </cofactor>
    <text evidence="31">Binds 1 Fe(2+) ion per subunit.</text>
</comment>
<comment type="subcellular location">
    <subcellularLocation>
        <location evidence="1">Nucleus</location>
    </subcellularLocation>
</comment>
<evidence type="ECO:0000256" key="16">
    <source>
        <dbReference type="ARBA" id="ARBA00050106"/>
    </source>
</evidence>
<keyword evidence="34" id="KW-1185">Reference proteome</keyword>
<dbReference type="EMBL" id="CALNXJ010000094">
    <property type="protein sequence ID" value="CAH3163597.1"/>
    <property type="molecule type" value="Genomic_DNA"/>
</dbReference>
<dbReference type="GO" id="GO:0005634">
    <property type="term" value="C:nucleus"/>
    <property type="evidence" value="ECO:0007669"/>
    <property type="project" value="UniProtKB-SubCell"/>
</dbReference>
<dbReference type="PANTHER" id="PTHR16557:SF2">
    <property type="entry name" value="NUCLEIC ACID DIOXYGENASE ALKBH1"/>
    <property type="match status" value="1"/>
</dbReference>
<dbReference type="FunFam" id="2.60.120.590:FF:000006">
    <property type="entry name" value="AlkB homolog 1, histone H2A dioxygenase"/>
    <property type="match status" value="1"/>
</dbReference>
<evidence type="ECO:0000256" key="15">
    <source>
        <dbReference type="ARBA" id="ARBA00023268"/>
    </source>
</evidence>
<evidence type="ECO:0000256" key="4">
    <source>
        <dbReference type="ARBA" id="ARBA00022763"/>
    </source>
</evidence>
<comment type="catalytic activity">
    <reaction evidence="17">
        <text>5-methylcytidine(34) in mitochondrial tRNA(Met) + 2 2-oxoglutarate + 2 O2 = 5-formylcytidine(34) in mitochondrial tRNA(Met) + 2 succinate + 2 CO2 + H2O</text>
        <dbReference type="Rhea" id="RHEA:54144"/>
        <dbReference type="Rhea" id="RHEA-COMP:13808"/>
        <dbReference type="Rhea" id="RHEA-COMP:13809"/>
        <dbReference type="ChEBI" id="CHEBI:15377"/>
        <dbReference type="ChEBI" id="CHEBI:15379"/>
        <dbReference type="ChEBI" id="CHEBI:16526"/>
        <dbReference type="ChEBI" id="CHEBI:16810"/>
        <dbReference type="ChEBI" id="CHEBI:30031"/>
        <dbReference type="ChEBI" id="CHEBI:74483"/>
        <dbReference type="ChEBI" id="CHEBI:138075"/>
    </reaction>
</comment>
<evidence type="ECO:0000256" key="28">
    <source>
        <dbReference type="ARBA" id="ARBA00080338"/>
    </source>
</evidence>
<comment type="subunit">
    <text evidence="21">Monomer. Interacts with DNAJB6.</text>
</comment>
<dbReference type="GO" id="GO:0035515">
    <property type="term" value="F:oxidative RNA demethylase activity"/>
    <property type="evidence" value="ECO:0007669"/>
    <property type="project" value="TreeGrafter"/>
</dbReference>
<evidence type="ECO:0000256" key="14">
    <source>
        <dbReference type="ARBA" id="ARBA00023242"/>
    </source>
</evidence>
<evidence type="ECO:0000256" key="1">
    <source>
        <dbReference type="ARBA" id="ARBA00004123"/>
    </source>
</evidence>
<dbReference type="GO" id="GO:0005737">
    <property type="term" value="C:cytoplasm"/>
    <property type="evidence" value="ECO:0007669"/>
    <property type="project" value="TreeGrafter"/>
</dbReference>
<keyword evidence="5" id="KW-0692">RNA repair</keyword>
<dbReference type="GO" id="GO:0006281">
    <property type="term" value="P:DNA repair"/>
    <property type="evidence" value="ECO:0007669"/>
    <property type="project" value="UniProtKB-KW"/>
</dbReference>
<keyword evidence="8" id="KW-0560">Oxidoreductase</keyword>
<feature type="binding site" evidence="31">
    <location>
        <position position="199"/>
    </location>
    <ligand>
        <name>Fe cation</name>
        <dbReference type="ChEBI" id="CHEBI:24875"/>
        <note>catalytic</note>
    </ligand>
</feature>
<comment type="caution">
    <text evidence="33">The sequence shown here is derived from an EMBL/GenBank/DDBJ whole genome shotgun (WGS) entry which is preliminary data.</text>
</comment>
<evidence type="ECO:0000256" key="17">
    <source>
        <dbReference type="ARBA" id="ARBA00050564"/>
    </source>
</evidence>
<dbReference type="GO" id="GO:0035516">
    <property type="term" value="F:broad specificity oxidative DNA demethylase activity"/>
    <property type="evidence" value="ECO:0007669"/>
    <property type="project" value="UniProtKB-EC"/>
</dbReference>
<evidence type="ECO:0000256" key="7">
    <source>
        <dbReference type="ARBA" id="ARBA00022964"/>
    </source>
</evidence>
<dbReference type="InterPro" id="IPR004574">
    <property type="entry name" value="Alkb"/>
</dbReference>
<dbReference type="GO" id="GO:0035513">
    <property type="term" value="P:oxidative RNA demethylation"/>
    <property type="evidence" value="ECO:0007669"/>
    <property type="project" value="TreeGrafter"/>
</dbReference>
<comment type="catalytic activity">
    <reaction evidence="20">
        <text>an N(6)-methyl-2'-deoxyadenosine in DNA + 2-oxoglutarate + O2 = a 2'-deoxyadenosine in DNA + formaldehyde + succinate + CO2</text>
        <dbReference type="Rhea" id="RHEA:49524"/>
        <dbReference type="Rhea" id="RHEA-COMP:12418"/>
        <dbReference type="Rhea" id="RHEA-COMP:12419"/>
        <dbReference type="ChEBI" id="CHEBI:15379"/>
        <dbReference type="ChEBI" id="CHEBI:16526"/>
        <dbReference type="ChEBI" id="CHEBI:16810"/>
        <dbReference type="ChEBI" id="CHEBI:16842"/>
        <dbReference type="ChEBI" id="CHEBI:30031"/>
        <dbReference type="ChEBI" id="CHEBI:90615"/>
        <dbReference type="ChEBI" id="CHEBI:90616"/>
        <dbReference type="EC" id="1.14.11.51"/>
    </reaction>
</comment>
<proteinExistence type="predicted"/>